<comment type="caution">
    <text evidence="2">The sequence shown here is derived from an EMBL/GenBank/DDBJ whole genome shotgun (WGS) entry which is preliminary data.</text>
</comment>
<evidence type="ECO:0000256" key="1">
    <source>
        <dbReference type="SAM" id="Phobius"/>
    </source>
</evidence>
<name>A0A1F6XN15_9BACT</name>
<sequence length="187" mass="20681">MINLIPKEEKDALAKGFYFRLAVLFLAMLSTSLLVAFVAILPSYFLSSAKKTITSEKLEAQKAEPVPVPDQATLAAIKDLSDKLTLIEKNESNKFFISERVINAIILKKSPSIKITSIAYENDPLKTLEGNKTGKKISIQGSAPSREALLLFRRALEDDSNFQSVDLPISNFVKGSNIQFYLTLIPS</sequence>
<proteinExistence type="predicted"/>
<keyword evidence="1" id="KW-0472">Membrane</keyword>
<keyword evidence="1" id="KW-0812">Transmembrane</keyword>
<organism evidence="2 3">
    <name type="scientific">Candidatus Nomurabacteria bacterium RIFCSPLOWO2_01_FULL_42_17</name>
    <dbReference type="NCBI Taxonomy" id="1801780"/>
    <lineage>
        <taxon>Bacteria</taxon>
        <taxon>Candidatus Nomuraibacteriota</taxon>
    </lineage>
</organism>
<evidence type="ECO:0000313" key="3">
    <source>
        <dbReference type="Proteomes" id="UP000178104"/>
    </source>
</evidence>
<reference evidence="2 3" key="1">
    <citation type="journal article" date="2016" name="Nat. Commun.">
        <title>Thousands of microbial genomes shed light on interconnected biogeochemical processes in an aquifer system.</title>
        <authorList>
            <person name="Anantharaman K."/>
            <person name="Brown C.T."/>
            <person name="Hug L.A."/>
            <person name="Sharon I."/>
            <person name="Castelle C.J."/>
            <person name="Probst A.J."/>
            <person name="Thomas B.C."/>
            <person name="Singh A."/>
            <person name="Wilkins M.J."/>
            <person name="Karaoz U."/>
            <person name="Brodie E.L."/>
            <person name="Williams K.H."/>
            <person name="Hubbard S.S."/>
            <person name="Banfield J.F."/>
        </authorList>
    </citation>
    <scope>NUCLEOTIDE SEQUENCE [LARGE SCALE GENOMIC DNA]</scope>
</reference>
<gene>
    <name evidence="2" type="ORF">A2917_02740</name>
</gene>
<keyword evidence="1" id="KW-1133">Transmembrane helix</keyword>
<dbReference type="STRING" id="1801780.A2917_02740"/>
<dbReference type="Proteomes" id="UP000178104">
    <property type="component" value="Unassembled WGS sequence"/>
</dbReference>
<protein>
    <submittedName>
        <fullName evidence="2">Uncharacterized protein</fullName>
    </submittedName>
</protein>
<evidence type="ECO:0000313" key="2">
    <source>
        <dbReference type="EMBL" id="OGI95451.1"/>
    </source>
</evidence>
<dbReference type="AlphaFoldDB" id="A0A1F6XN15"/>
<feature type="transmembrane region" description="Helical" evidence="1">
    <location>
        <begin position="21"/>
        <end position="45"/>
    </location>
</feature>
<dbReference type="EMBL" id="MFVE01000005">
    <property type="protein sequence ID" value="OGI95451.1"/>
    <property type="molecule type" value="Genomic_DNA"/>
</dbReference>
<accession>A0A1F6XN15</accession>